<dbReference type="InterPro" id="IPR001849">
    <property type="entry name" value="PH_domain"/>
</dbReference>
<dbReference type="PROSITE" id="PS51339">
    <property type="entry name" value="PPASE_MYOTUBULARIN"/>
    <property type="match status" value="1"/>
</dbReference>
<dbReference type="InterPro" id="IPR029021">
    <property type="entry name" value="Prot-tyrosine_phosphatase-like"/>
</dbReference>
<evidence type="ECO:0000259" key="4">
    <source>
        <dbReference type="PROSITE" id="PS51339"/>
    </source>
</evidence>
<dbReference type="EMBL" id="OY882875">
    <property type="protein sequence ID" value="CAK6439909.1"/>
    <property type="molecule type" value="Genomic_DNA"/>
</dbReference>
<feature type="region of interest" description="Disordered" evidence="2">
    <location>
        <begin position="113"/>
        <end position="133"/>
    </location>
</feature>
<dbReference type="SUPFAM" id="SSF52799">
    <property type="entry name" value="(Phosphotyrosine protein) phosphatases II"/>
    <property type="match status" value="1"/>
</dbReference>
<reference evidence="5" key="1">
    <citation type="submission" date="2023-12" db="EMBL/GenBank/DDBJ databases">
        <authorList>
            <person name="Brown T."/>
        </authorList>
    </citation>
    <scope>NUCLEOTIDE SEQUENCE</scope>
</reference>
<comment type="similarity">
    <text evidence="1">Belongs to the protein-tyrosine phosphatase family. Non-receptor class myotubularin subfamily.</text>
</comment>
<dbReference type="Pfam" id="PF00169">
    <property type="entry name" value="PH"/>
    <property type="match status" value="1"/>
</dbReference>
<keyword evidence="6" id="KW-1185">Reference proteome</keyword>
<feature type="region of interest" description="Disordered" evidence="2">
    <location>
        <begin position="225"/>
        <end position="258"/>
    </location>
</feature>
<feature type="domain" description="Myotubularin phosphatase" evidence="4">
    <location>
        <begin position="1"/>
        <end position="98"/>
    </location>
</feature>
<organism evidence="5 6">
    <name type="scientific">Pipistrellus nathusii</name>
    <name type="common">Nathusius' pipistrelle</name>
    <dbReference type="NCBI Taxonomy" id="59473"/>
    <lineage>
        <taxon>Eukaryota</taxon>
        <taxon>Metazoa</taxon>
        <taxon>Chordata</taxon>
        <taxon>Craniata</taxon>
        <taxon>Vertebrata</taxon>
        <taxon>Euteleostomi</taxon>
        <taxon>Mammalia</taxon>
        <taxon>Eutheria</taxon>
        <taxon>Laurasiatheria</taxon>
        <taxon>Chiroptera</taxon>
        <taxon>Yangochiroptera</taxon>
        <taxon>Vespertilionidae</taxon>
        <taxon>Pipistrellus</taxon>
    </lineage>
</organism>
<dbReference type="PROSITE" id="PS50003">
    <property type="entry name" value="PH_DOMAIN"/>
    <property type="match status" value="1"/>
</dbReference>
<dbReference type="InterPro" id="IPR010569">
    <property type="entry name" value="Myotubularin-like_Pase_dom"/>
</dbReference>
<dbReference type="SUPFAM" id="SSF50729">
    <property type="entry name" value="PH domain-like"/>
    <property type="match status" value="1"/>
</dbReference>
<evidence type="ECO:0000313" key="6">
    <source>
        <dbReference type="Proteomes" id="UP001314169"/>
    </source>
</evidence>
<name>A0ABN9ZNP4_PIPNA</name>
<dbReference type="InterPro" id="IPR030564">
    <property type="entry name" value="Myotubularin"/>
</dbReference>
<feature type="compositionally biased region" description="Low complexity" evidence="2">
    <location>
        <begin position="225"/>
        <end position="241"/>
    </location>
</feature>
<feature type="compositionally biased region" description="Polar residues" evidence="2">
    <location>
        <begin position="246"/>
        <end position="258"/>
    </location>
</feature>
<dbReference type="SMART" id="SM00233">
    <property type="entry name" value="PH"/>
    <property type="match status" value="1"/>
</dbReference>
<proteinExistence type="inferred from homology"/>
<accession>A0ABN9ZNP4</accession>
<evidence type="ECO:0000313" key="5">
    <source>
        <dbReference type="EMBL" id="CAK6439909.1"/>
    </source>
</evidence>
<dbReference type="InterPro" id="IPR011993">
    <property type="entry name" value="PH-like_dom_sf"/>
</dbReference>
<sequence>MEFEFSPFYLKFLGYHHVSRRFRTFLLDSDYERIEQGLLYEEKGERKGPQACRSVWEYVDRLSKRTPVFYNYMYAPEDTEVLRPYSNVSNLKVWDFYTEETLAQGPPYDWELAQVSPEPPEEERPEGGAPQSRRRVVWPCYDSRPRVQPDAISHLLEELQRLETELGRPPERWKDNWDRVKAAQRLEGRPDGRGTPSSLLVSSVPHHRRSLGVYLQEGPVGSTLSLSLDSDQSSGSTTSGSRQAARRSTSTLYSQFQTAESENRSYEGTLYKKGAFMKPWKARWFVLDKTKHQLRYYDHRTDTECKGVIDLAEVEAVVPGTPTMGAPKTVDEKAFFDVKTTRRVYNFCAQDVLSAQQWVDQIQSCLSDA</sequence>
<evidence type="ECO:0000259" key="3">
    <source>
        <dbReference type="PROSITE" id="PS50003"/>
    </source>
</evidence>
<evidence type="ECO:0000256" key="2">
    <source>
        <dbReference type="SAM" id="MobiDB-lite"/>
    </source>
</evidence>
<dbReference type="CDD" id="cd01235">
    <property type="entry name" value="PH_Sbf1_hMTMR5"/>
    <property type="match status" value="1"/>
</dbReference>
<gene>
    <name evidence="5" type="ORF">MPIPNATIZW_LOCUS8215</name>
</gene>
<feature type="domain" description="PH" evidence="3">
    <location>
        <begin position="263"/>
        <end position="367"/>
    </location>
</feature>
<dbReference type="PANTHER" id="PTHR10807:SF43">
    <property type="entry name" value="MYOTUBULARIN-RELATED PROTEIN 5"/>
    <property type="match status" value="1"/>
</dbReference>
<evidence type="ECO:0000256" key="1">
    <source>
        <dbReference type="ARBA" id="ARBA00007471"/>
    </source>
</evidence>
<dbReference type="PANTHER" id="PTHR10807">
    <property type="entry name" value="MYOTUBULARIN-RELATED"/>
    <property type="match status" value="1"/>
</dbReference>
<dbReference type="Proteomes" id="UP001314169">
    <property type="component" value="Chromosome 18"/>
</dbReference>
<dbReference type="Gene3D" id="2.30.29.30">
    <property type="entry name" value="Pleckstrin-homology domain (PH domain)/Phosphotyrosine-binding domain (PTB)"/>
    <property type="match status" value="1"/>
</dbReference>
<protein>
    <submittedName>
        <fullName evidence="5">Uncharacterized protein</fullName>
    </submittedName>
</protein>